<dbReference type="Proteomes" id="UP000616143">
    <property type="component" value="Unassembled WGS sequence"/>
</dbReference>
<feature type="binding site" evidence="5">
    <location>
        <begin position="48"/>
        <end position="52"/>
    </location>
    <ligand>
        <name>S-adenosyl-L-methionine</name>
        <dbReference type="ChEBI" id="CHEBI:59789"/>
    </ligand>
</feature>
<dbReference type="NCBIfam" id="NF001556">
    <property type="entry name" value="PRK00377.1"/>
    <property type="match status" value="1"/>
</dbReference>
<evidence type="ECO:0000256" key="2">
    <source>
        <dbReference type="ARBA" id="ARBA00022603"/>
    </source>
</evidence>
<dbReference type="HAMAP" id="MF_00786">
    <property type="entry name" value="CbiT"/>
    <property type="match status" value="1"/>
</dbReference>
<dbReference type="Gene3D" id="3.40.50.150">
    <property type="entry name" value="Vaccinia Virus protein VP39"/>
    <property type="match status" value="1"/>
</dbReference>
<name>A0A348B2N1_9CREN</name>
<dbReference type="GO" id="GO:0032259">
    <property type="term" value="P:methylation"/>
    <property type="evidence" value="ECO:0007669"/>
    <property type="project" value="UniProtKB-KW"/>
</dbReference>
<dbReference type="InterPro" id="IPR050714">
    <property type="entry name" value="Cobalamin_biosynth_MTase"/>
</dbReference>
<evidence type="ECO:0000256" key="3">
    <source>
        <dbReference type="ARBA" id="ARBA00022679"/>
    </source>
</evidence>
<dbReference type="PANTHER" id="PTHR43182">
    <property type="entry name" value="COBALT-PRECORRIN-6B C(15)-METHYLTRANSFERASE (DECARBOXYLATING)"/>
    <property type="match status" value="1"/>
</dbReference>
<dbReference type="UniPathway" id="UPA00148">
    <property type="reaction ID" value="UER00229"/>
</dbReference>
<keyword evidence="4 5" id="KW-0949">S-adenosyl-L-methionine</keyword>
<dbReference type="InterPro" id="IPR014008">
    <property type="entry name" value="Cbl_synth_MTase_CbiT"/>
</dbReference>
<comment type="catalytic activity">
    <reaction evidence="5">
        <text>Co-precorrin-6B + S-adenosyl-L-methionine = Co-precorrin-7 + S-adenosyl-L-homocysteine + CO2</text>
        <dbReference type="Rhea" id="RHEA:36067"/>
        <dbReference type="ChEBI" id="CHEBI:16526"/>
        <dbReference type="ChEBI" id="CHEBI:57856"/>
        <dbReference type="ChEBI" id="CHEBI:59789"/>
        <dbReference type="ChEBI" id="CHEBI:70791"/>
        <dbReference type="ChEBI" id="CHEBI:72780"/>
        <dbReference type="EC" id="2.1.1.196"/>
    </reaction>
</comment>
<keyword evidence="2 5" id="KW-0489">Methyltransferase</keyword>
<feature type="binding site" evidence="5">
    <location>
        <position position="24"/>
    </location>
    <ligand>
        <name>S-adenosyl-L-methionine</name>
        <dbReference type="ChEBI" id="CHEBI:59789"/>
    </ligand>
</feature>
<dbReference type="Proteomes" id="UP000276741">
    <property type="component" value="Chromosome"/>
</dbReference>
<dbReference type="RefSeq" id="WP_126449745.1">
    <property type="nucleotide sequence ID" value="NZ_AP018553.1"/>
</dbReference>
<dbReference type="CDD" id="cd02440">
    <property type="entry name" value="AdoMet_MTases"/>
    <property type="match status" value="1"/>
</dbReference>
<accession>A0A348B2N1</accession>
<dbReference type="GeneID" id="38666324"/>
<dbReference type="GO" id="GO:0019251">
    <property type="term" value="P:anaerobic cobalamin biosynthetic process"/>
    <property type="evidence" value="ECO:0007669"/>
    <property type="project" value="UniProtKB-UniRule"/>
</dbReference>
<organism evidence="6 8">
    <name type="scientific">Sulfodiicoccus acidiphilus</name>
    <dbReference type="NCBI Taxonomy" id="1670455"/>
    <lineage>
        <taxon>Archaea</taxon>
        <taxon>Thermoproteota</taxon>
        <taxon>Thermoprotei</taxon>
        <taxon>Sulfolobales</taxon>
        <taxon>Sulfolobaceae</taxon>
        <taxon>Sulfodiicoccus</taxon>
    </lineage>
</organism>
<evidence type="ECO:0000256" key="5">
    <source>
        <dbReference type="HAMAP-Rule" id="MF_00786"/>
    </source>
</evidence>
<gene>
    <name evidence="5" type="primary">cbiT</name>
    <name evidence="7" type="ORF">GCM10007116_13350</name>
    <name evidence="6" type="ORF">HS1genome_0822</name>
</gene>
<comment type="similarity">
    <text evidence="5">Belongs to the methyltransferase superfamily. Archaeal-type CbiT family.</text>
</comment>
<dbReference type="InterPro" id="IPR023475">
    <property type="entry name" value="CbiT"/>
</dbReference>
<reference evidence="7" key="1">
    <citation type="journal article" date="2014" name="Int. J. Syst. Evol. Microbiol.">
        <title>Complete genome sequence of Corynebacterium casei LMG S-19264T (=DSM 44701T), isolated from a smear-ripened cheese.</title>
        <authorList>
            <consortium name="US DOE Joint Genome Institute (JGI-PGF)"/>
            <person name="Walter F."/>
            <person name="Albersmeier A."/>
            <person name="Kalinowski J."/>
            <person name="Ruckert C."/>
        </authorList>
    </citation>
    <scope>NUCLEOTIDE SEQUENCE</scope>
    <source>
        <strain evidence="7">JCM 31740</strain>
    </source>
</reference>
<keyword evidence="8" id="KW-1185">Reference proteome</keyword>
<keyword evidence="3 5" id="KW-0808">Transferase</keyword>
<dbReference type="AlphaFoldDB" id="A0A348B2N1"/>
<feature type="binding site" evidence="5">
    <location>
        <position position="72"/>
    </location>
    <ligand>
        <name>S-adenosyl-L-methionine</name>
        <dbReference type="ChEBI" id="CHEBI:59789"/>
    </ligand>
</feature>
<comment type="pathway">
    <text evidence="5">Cofactor biosynthesis; adenosylcobalamin biosynthesis; cob(II)yrinate a,c-diamide from sirohydrochlorin (anaerobic route): step 8/10.</text>
</comment>
<keyword evidence="1 5" id="KW-0169">Cobalamin biosynthesis</keyword>
<dbReference type="Pfam" id="PF01135">
    <property type="entry name" value="PCMT"/>
    <property type="match status" value="1"/>
</dbReference>
<proteinExistence type="inferred from homology"/>
<reference evidence="8" key="2">
    <citation type="submission" date="2018-04" db="EMBL/GenBank/DDBJ databases">
        <title>Complete genome sequence of Sulfodiicoccus acidiphilus strain HS-1.</title>
        <authorList>
            <person name="Sakai H.D."/>
            <person name="Kurosawa N."/>
        </authorList>
    </citation>
    <scope>NUCLEOTIDE SEQUENCE [LARGE SCALE GENOMIC DNA]</scope>
    <source>
        <strain evidence="8">HS-1</strain>
    </source>
</reference>
<evidence type="ECO:0000313" key="6">
    <source>
        <dbReference type="EMBL" id="BBD72433.1"/>
    </source>
</evidence>
<evidence type="ECO:0000313" key="8">
    <source>
        <dbReference type="Proteomes" id="UP000276741"/>
    </source>
</evidence>
<dbReference type="EC" id="2.1.1.196" evidence="5"/>
<dbReference type="GO" id="GO:0008276">
    <property type="term" value="F:protein methyltransferase activity"/>
    <property type="evidence" value="ECO:0007669"/>
    <property type="project" value="InterPro"/>
</dbReference>
<reference evidence="6" key="3">
    <citation type="journal article" date="2019" name="BMC Res. Notes">
        <title>Complete genome sequence of the Sulfodiicoccus acidiphilus strain HS-1T, the first crenarchaeon that lacks polB3, isolated from an acidic hot spring in Ohwaku-dani, Hakone, Japan.</title>
        <authorList>
            <person name="Sakai H.D."/>
            <person name="Kurosawa N."/>
        </authorList>
    </citation>
    <scope>NUCLEOTIDE SEQUENCE</scope>
    <source>
        <strain evidence="6">HS-1</strain>
    </source>
</reference>
<dbReference type="NCBIfam" id="TIGR02469">
    <property type="entry name" value="CbiT"/>
    <property type="match status" value="1"/>
</dbReference>
<comment type="function">
    <text evidence="5">Catalyzes the methylation of C-15 in cobalt-precorrin-6B followed by the decarboxylation of C-12 to form cobalt-precorrin-7.</text>
</comment>
<dbReference type="PANTHER" id="PTHR43182:SF1">
    <property type="entry name" value="COBALT-PRECORRIN-7 C(5)-METHYLTRANSFERASE"/>
    <property type="match status" value="1"/>
</dbReference>
<reference evidence="7" key="4">
    <citation type="submission" date="2020-09" db="EMBL/GenBank/DDBJ databases">
        <authorList>
            <person name="Sun Q."/>
            <person name="Ohkuma M."/>
        </authorList>
    </citation>
    <scope>NUCLEOTIDE SEQUENCE</scope>
    <source>
        <strain evidence="7">JCM 31740</strain>
    </source>
</reference>
<evidence type="ECO:0000313" key="7">
    <source>
        <dbReference type="EMBL" id="GGT97164.1"/>
    </source>
</evidence>
<dbReference type="EMBL" id="BMQS01000011">
    <property type="protein sequence ID" value="GGT97164.1"/>
    <property type="molecule type" value="Genomic_DNA"/>
</dbReference>
<dbReference type="SUPFAM" id="SSF53335">
    <property type="entry name" value="S-adenosyl-L-methionine-dependent methyltransferases"/>
    <property type="match status" value="1"/>
</dbReference>
<evidence type="ECO:0000256" key="4">
    <source>
        <dbReference type="ARBA" id="ARBA00022691"/>
    </source>
</evidence>
<dbReference type="EMBL" id="AP018553">
    <property type="protein sequence ID" value="BBD72433.1"/>
    <property type="molecule type" value="Genomic_DNA"/>
</dbReference>
<dbReference type="KEGG" id="sacd:HS1genome_0822"/>
<evidence type="ECO:0000256" key="1">
    <source>
        <dbReference type="ARBA" id="ARBA00022573"/>
    </source>
</evidence>
<feature type="binding site" evidence="5">
    <location>
        <position position="101"/>
    </location>
    <ligand>
        <name>S-adenosyl-L-methionine</name>
        <dbReference type="ChEBI" id="CHEBI:59789"/>
    </ligand>
</feature>
<dbReference type="OrthoDB" id="6027at2157"/>
<sequence length="198" mass="21455">MSWPFDVPGIPDELFVREERVPMTKEEVRAVVVSKMRLRRGQRVIDVGCGSGSTTVEFANAVGNEGMVYALDKDPKAVELTKVNLSRFNLVHRTAVSLGEAPQALLSIPGQVDRAFVGGSDKLRETLTTLRSLLVNGGKVVVDAILLQTVVEAISTLEELGFTNLEVTELIVAKSLKTGRGHAMMARNPIFVVGAEKP</sequence>
<dbReference type="InterPro" id="IPR029063">
    <property type="entry name" value="SAM-dependent_MTases_sf"/>
</dbReference>
<protein>
    <recommendedName>
        <fullName evidence="5">Probable cobalt-precorrin-6B C(15)-methyltransferase (decarboxylating)</fullName>
        <ecNumber evidence="5">2.1.1.196</ecNumber>
    </recommendedName>
</protein>